<dbReference type="EMBL" id="KK198761">
    <property type="protein sequence ID" value="KCW55575.1"/>
    <property type="molecule type" value="Genomic_DNA"/>
</dbReference>
<dbReference type="InParanoid" id="A0A059AQ79"/>
<evidence type="ECO:0000256" key="3">
    <source>
        <dbReference type="ARBA" id="ARBA00024018"/>
    </source>
</evidence>
<dbReference type="PRINTS" id="PR00420">
    <property type="entry name" value="RNGMNOXGNASE"/>
</dbReference>
<dbReference type="FunCoup" id="A0A059AQ79">
    <property type="interactions" value="137"/>
</dbReference>
<evidence type="ECO:0000256" key="2">
    <source>
        <dbReference type="ARBA" id="ARBA00023033"/>
    </source>
</evidence>
<sequence>MEAVEDIVIVGAGIAGLTTALGLHRLGLRSLVVEASDGLRTTGFAFLTWTNAWRALDAVGIGEPLRQQHNQLSRFRLQTTSEVSGHPTAERQFDATGPQRGHEFRCVQRRTLLETLVNELPSGTVRYSSKVVSIEESGYSKLVHLSDGSSLKAKVLIGCDGVNSAVTKWLGFKKPAFVGRFSIRGSAYYEHGHGFEPEYFRYNAEGVRLGAIACDEKSIYWFFTFSSSSKSEFRHPWEILLGNIDKTNVCVAGDAFHPMTPDIGQGACSALEDGIVLARCLGEALRDKQGMSSEEEYRRIEIGLKSYAKERRWRAFKLISTAYTVGYIEQSNGKVLSFLRDRVLASFLAGLPLKMASYDCGKLRAS</sequence>
<dbReference type="InterPro" id="IPR036188">
    <property type="entry name" value="FAD/NAD-bd_sf"/>
</dbReference>
<dbReference type="PANTHER" id="PTHR45934:SF20">
    <property type="entry name" value="MONOOXYGENASE 2-RELATED"/>
    <property type="match status" value="1"/>
</dbReference>
<dbReference type="STRING" id="71139.A0A059AQ79"/>
<dbReference type="InterPro" id="IPR044560">
    <property type="entry name" value="MOase"/>
</dbReference>
<comment type="similarity">
    <text evidence="3">Belongs to the 3-hydroxybenzoate 6-hydroxylase family.</text>
</comment>
<accession>A0A059AQ79</accession>
<dbReference type="Pfam" id="PF01494">
    <property type="entry name" value="FAD_binding_3"/>
    <property type="match status" value="2"/>
</dbReference>
<organism evidence="5">
    <name type="scientific">Eucalyptus grandis</name>
    <name type="common">Flooded gum</name>
    <dbReference type="NCBI Taxonomy" id="71139"/>
    <lineage>
        <taxon>Eukaryota</taxon>
        <taxon>Viridiplantae</taxon>
        <taxon>Streptophyta</taxon>
        <taxon>Embryophyta</taxon>
        <taxon>Tracheophyta</taxon>
        <taxon>Spermatophyta</taxon>
        <taxon>Magnoliopsida</taxon>
        <taxon>eudicotyledons</taxon>
        <taxon>Gunneridae</taxon>
        <taxon>Pentapetalae</taxon>
        <taxon>rosids</taxon>
        <taxon>malvids</taxon>
        <taxon>Myrtales</taxon>
        <taxon>Myrtaceae</taxon>
        <taxon>Myrtoideae</taxon>
        <taxon>Eucalypteae</taxon>
        <taxon>Eucalyptus</taxon>
    </lineage>
</organism>
<proteinExistence type="inferred from homology"/>
<dbReference type="InterPro" id="IPR002938">
    <property type="entry name" value="FAD-bd"/>
</dbReference>
<dbReference type="AlphaFoldDB" id="A0A059AQ79"/>
<keyword evidence="1" id="KW-0560">Oxidoreductase</keyword>
<keyword evidence="2" id="KW-0503">Monooxygenase</keyword>
<dbReference type="GO" id="GO:0071949">
    <property type="term" value="F:FAD binding"/>
    <property type="evidence" value="ECO:0007669"/>
    <property type="project" value="InterPro"/>
</dbReference>
<feature type="domain" description="FAD-binding" evidence="4">
    <location>
        <begin position="243"/>
        <end position="297"/>
    </location>
</feature>
<dbReference type="SUPFAM" id="SSF51905">
    <property type="entry name" value="FAD/NAD(P)-binding domain"/>
    <property type="match status" value="1"/>
</dbReference>
<protein>
    <recommendedName>
        <fullName evidence="4">FAD-binding domain-containing protein</fullName>
    </recommendedName>
</protein>
<dbReference type="PANTHER" id="PTHR45934">
    <property type="entry name" value="FAD/NAD(P)-BINDING OXIDOREDUCTASE FAMILY PROTEIN"/>
    <property type="match status" value="1"/>
</dbReference>
<dbReference type="Gene3D" id="3.50.50.60">
    <property type="entry name" value="FAD/NAD(P)-binding domain"/>
    <property type="match status" value="2"/>
</dbReference>
<dbReference type="Gramene" id="KCW55575">
    <property type="protein sequence ID" value="KCW55575"/>
    <property type="gene ID" value="EUGRSUZ_I01445"/>
</dbReference>
<gene>
    <name evidence="5" type="ORF">EUGRSUZ_I01445</name>
</gene>
<evidence type="ECO:0000313" key="5">
    <source>
        <dbReference type="EMBL" id="KCW55575.1"/>
    </source>
</evidence>
<evidence type="ECO:0000259" key="4">
    <source>
        <dbReference type="Pfam" id="PF01494"/>
    </source>
</evidence>
<dbReference type="GO" id="GO:0004497">
    <property type="term" value="F:monooxygenase activity"/>
    <property type="evidence" value="ECO:0007669"/>
    <property type="project" value="UniProtKB-KW"/>
</dbReference>
<name>A0A059AQ79_EUCGR</name>
<feature type="domain" description="FAD-binding" evidence="4">
    <location>
        <begin position="6"/>
        <end position="177"/>
    </location>
</feature>
<evidence type="ECO:0000256" key="1">
    <source>
        <dbReference type="ARBA" id="ARBA00023002"/>
    </source>
</evidence>
<reference evidence="5" key="1">
    <citation type="submission" date="2013-07" db="EMBL/GenBank/DDBJ databases">
        <title>The genome of Eucalyptus grandis.</title>
        <authorList>
            <person name="Schmutz J."/>
            <person name="Hayes R."/>
            <person name="Myburg A."/>
            <person name="Tuskan G."/>
            <person name="Grattapaglia D."/>
            <person name="Rokhsar D.S."/>
        </authorList>
    </citation>
    <scope>NUCLEOTIDE SEQUENCE</scope>
    <source>
        <tissue evidence="5">Leaf extractions</tissue>
    </source>
</reference>
<dbReference type="OMA" id="ANEDDPH"/>